<keyword evidence="11" id="KW-1185">Reference proteome</keyword>
<dbReference type="EMBL" id="FNID01000023">
    <property type="protein sequence ID" value="SDN56300.1"/>
    <property type="molecule type" value="Genomic_DNA"/>
</dbReference>
<keyword evidence="5" id="KW-0949">S-adenosyl-L-methionine</keyword>
<evidence type="ECO:0000259" key="8">
    <source>
        <dbReference type="Pfam" id="PF02384"/>
    </source>
</evidence>
<dbReference type="InterPro" id="IPR002052">
    <property type="entry name" value="DNA_methylase_N6_adenine_CS"/>
</dbReference>
<evidence type="ECO:0000313" key="10">
    <source>
        <dbReference type="EMBL" id="SDN56300.1"/>
    </source>
</evidence>
<keyword evidence="4" id="KW-0808">Transferase</keyword>
<dbReference type="RefSeq" id="WP_092641075.1">
    <property type="nucleotide sequence ID" value="NZ_FNID01000023.1"/>
</dbReference>
<dbReference type="GO" id="GO:0008170">
    <property type="term" value="F:N-methyltransferase activity"/>
    <property type="evidence" value="ECO:0007669"/>
    <property type="project" value="InterPro"/>
</dbReference>
<dbReference type="Proteomes" id="UP000199182">
    <property type="component" value="Unassembled WGS sequence"/>
</dbReference>
<sequence length="522" mass="58272">MADNNNGQERDELHRAIWSIADDLRGSVDGWDFKSYVLGTMFYRYISENLTNYINDGELKAGKTNFDYAVLSDDKAEEARAGLIEEKGFFILPSELFCNVRNNAPKDENLNETLERIFNHIEDSAKGSDAESGFSGLFDDYDVNSNKLGATVAKRNDKLVKLLNGVAEMKLGDYKDHHIDAFGDAYEYLMTMYASNAGKSGGEFFTPADVSELLTRLGTVGKTEVNKVYDPACGSGSLLLKAEKVLGREGVRQGYFGQEINITTYNLCRINMFLHDVGFDRFDIACEDTLTHPQHWDDEPFELIVSNPPYSIHWAGDDDATLINDPRYSPAGVLAPKSKADLAFIMHSLAWLAPSGTAAIVCFPGIMYRGGAEQKIRKYLVDNNFIDCIIQLPANLFFGTSIATCIMVMKRGKADNKTLFIDASKECVKVTNNNKLTAENIKSVVDAYASRAEVAHFAHLASYDEIKKQDYNLSVSTYVETEDTREKVDIIKLNAEIEDIVAREQVLRDEINKIIAEIEVGK</sequence>
<dbReference type="PROSITE" id="PS00092">
    <property type="entry name" value="N6_MTASE"/>
    <property type="match status" value="1"/>
</dbReference>
<dbReference type="STRING" id="258515.SAMN05192585_1238"/>
<name>A0A1H0CEK0_9FIRM</name>
<reference evidence="10 11" key="1">
    <citation type="submission" date="2016-10" db="EMBL/GenBank/DDBJ databases">
        <authorList>
            <person name="de Groot N.N."/>
        </authorList>
    </citation>
    <scope>NUCLEOTIDE SEQUENCE [LARGE SCALE GENOMIC DNA]</scope>
    <source>
        <strain evidence="10 11">CGMCC 1.5012</strain>
    </source>
</reference>
<dbReference type="OrthoDB" id="9814572at2"/>
<proteinExistence type="inferred from homology"/>
<evidence type="ECO:0000256" key="6">
    <source>
        <dbReference type="ARBA" id="ARBA00022747"/>
    </source>
</evidence>
<comment type="similarity">
    <text evidence="1">Belongs to the N(4)/N(6)-methyltransferase family.</text>
</comment>
<evidence type="ECO:0000259" key="9">
    <source>
        <dbReference type="Pfam" id="PF12161"/>
    </source>
</evidence>
<accession>A0A1H0CEK0</accession>
<evidence type="ECO:0000256" key="1">
    <source>
        <dbReference type="ARBA" id="ARBA00006594"/>
    </source>
</evidence>
<dbReference type="Gene3D" id="3.40.50.150">
    <property type="entry name" value="Vaccinia Virus protein VP39"/>
    <property type="match status" value="1"/>
</dbReference>
<dbReference type="InterPro" id="IPR003356">
    <property type="entry name" value="DNA_methylase_A-5"/>
</dbReference>
<dbReference type="PANTHER" id="PTHR42933">
    <property type="entry name" value="SLR6095 PROTEIN"/>
    <property type="match status" value="1"/>
</dbReference>
<evidence type="ECO:0000256" key="4">
    <source>
        <dbReference type="ARBA" id="ARBA00022679"/>
    </source>
</evidence>
<keyword evidence="3" id="KW-0489">Methyltransferase</keyword>
<evidence type="ECO:0000256" key="7">
    <source>
        <dbReference type="ARBA" id="ARBA00047942"/>
    </source>
</evidence>
<dbReference type="Gene3D" id="1.20.1260.30">
    <property type="match status" value="1"/>
</dbReference>
<feature type="domain" description="N6 adenine-specific DNA methyltransferase N-terminal" evidence="9">
    <location>
        <begin position="13"/>
        <end position="164"/>
    </location>
</feature>
<evidence type="ECO:0000313" key="11">
    <source>
        <dbReference type="Proteomes" id="UP000199182"/>
    </source>
</evidence>
<dbReference type="SUPFAM" id="SSF53335">
    <property type="entry name" value="S-adenosyl-L-methionine-dependent methyltransferases"/>
    <property type="match status" value="1"/>
</dbReference>
<evidence type="ECO:0000256" key="2">
    <source>
        <dbReference type="ARBA" id="ARBA00011900"/>
    </source>
</evidence>
<dbReference type="GO" id="GO:0009007">
    <property type="term" value="F:site-specific DNA-methyltransferase (adenine-specific) activity"/>
    <property type="evidence" value="ECO:0007669"/>
    <property type="project" value="UniProtKB-EC"/>
</dbReference>
<evidence type="ECO:0000256" key="3">
    <source>
        <dbReference type="ARBA" id="ARBA00022603"/>
    </source>
</evidence>
<gene>
    <name evidence="10" type="ORF">SAMN05192585_1238</name>
</gene>
<keyword evidence="6" id="KW-0680">Restriction system</keyword>
<dbReference type="NCBIfam" id="TIGR00497">
    <property type="entry name" value="hsdM"/>
    <property type="match status" value="1"/>
</dbReference>
<dbReference type="GO" id="GO:0032259">
    <property type="term" value="P:methylation"/>
    <property type="evidence" value="ECO:0007669"/>
    <property type="project" value="UniProtKB-KW"/>
</dbReference>
<dbReference type="Pfam" id="PF12161">
    <property type="entry name" value="HsdM_N"/>
    <property type="match status" value="1"/>
</dbReference>
<dbReference type="InterPro" id="IPR004546">
    <property type="entry name" value="Restrct_endonuc_T1M"/>
</dbReference>
<dbReference type="Pfam" id="PF02384">
    <property type="entry name" value="N6_Mtase"/>
    <property type="match status" value="1"/>
</dbReference>
<feature type="domain" description="DNA methylase adenine-specific" evidence="8">
    <location>
        <begin position="179"/>
        <end position="486"/>
    </location>
</feature>
<dbReference type="GO" id="GO:0009307">
    <property type="term" value="P:DNA restriction-modification system"/>
    <property type="evidence" value="ECO:0007669"/>
    <property type="project" value="UniProtKB-KW"/>
</dbReference>
<comment type="catalytic activity">
    <reaction evidence="7">
        <text>a 2'-deoxyadenosine in DNA + S-adenosyl-L-methionine = an N(6)-methyl-2'-deoxyadenosine in DNA + S-adenosyl-L-homocysteine + H(+)</text>
        <dbReference type="Rhea" id="RHEA:15197"/>
        <dbReference type="Rhea" id="RHEA-COMP:12418"/>
        <dbReference type="Rhea" id="RHEA-COMP:12419"/>
        <dbReference type="ChEBI" id="CHEBI:15378"/>
        <dbReference type="ChEBI" id="CHEBI:57856"/>
        <dbReference type="ChEBI" id="CHEBI:59789"/>
        <dbReference type="ChEBI" id="CHEBI:90615"/>
        <dbReference type="ChEBI" id="CHEBI:90616"/>
        <dbReference type="EC" id="2.1.1.72"/>
    </reaction>
</comment>
<dbReference type="InterPro" id="IPR051537">
    <property type="entry name" value="DNA_Adenine_Mtase"/>
</dbReference>
<dbReference type="InterPro" id="IPR038333">
    <property type="entry name" value="T1MK-like_N_sf"/>
</dbReference>
<evidence type="ECO:0000256" key="5">
    <source>
        <dbReference type="ARBA" id="ARBA00022691"/>
    </source>
</evidence>
<dbReference type="InterPro" id="IPR022749">
    <property type="entry name" value="D12N6_MeTrfase_N"/>
</dbReference>
<dbReference type="PANTHER" id="PTHR42933:SF1">
    <property type="entry name" value="SITE-SPECIFIC DNA-METHYLTRANSFERASE (ADENINE-SPECIFIC)"/>
    <property type="match status" value="1"/>
</dbReference>
<protein>
    <recommendedName>
        <fullName evidence="2">site-specific DNA-methyltransferase (adenine-specific)</fullName>
        <ecNumber evidence="2">2.1.1.72</ecNumber>
    </recommendedName>
</protein>
<organism evidence="10 11">
    <name type="scientific">Acetanaerobacterium elongatum</name>
    <dbReference type="NCBI Taxonomy" id="258515"/>
    <lineage>
        <taxon>Bacteria</taxon>
        <taxon>Bacillati</taxon>
        <taxon>Bacillota</taxon>
        <taxon>Clostridia</taxon>
        <taxon>Eubacteriales</taxon>
        <taxon>Oscillospiraceae</taxon>
        <taxon>Acetanaerobacterium</taxon>
    </lineage>
</organism>
<dbReference type="PRINTS" id="PR00507">
    <property type="entry name" value="N12N6MTFRASE"/>
</dbReference>
<dbReference type="InterPro" id="IPR029063">
    <property type="entry name" value="SAM-dependent_MTases_sf"/>
</dbReference>
<dbReference type="GO" id="GO:0003677">
    <property type="term" value="F:DNA binding"/>
    <property type="evidence" value="ECO:0007669"/>
    <property type="project" value="InterPro"/>
</dbReference>
<dbReference type="EC" id="2.1.1.72" evidence="2"/>
<dbReference type="AlphaFoldDB" id="A0A1H0CEK0"/>